<sequence>MPLTARSLRLATRLTLVLGLAAPLAGPPLVPLASPAAAQPWASEAARVAARTALGLAGSGRHAEAGAAAAQADPLMGKVVLWLRLQARGEAGGAELAAWIAANPDWPLPNTLRLRAEEALAAEPDDALVLGHFARNPATTLAGAQRHADALSRSGEGARAASLLRAAWAGGFGDAAAEPGFAERNAAILTAEDRWRRFDRAFLARDLGDAARAAAWVDPSRRALADARLAVAGERAEPVTGGDDLGILAAGARLLRRGERDAEAAALWARAAPLQKGLPPEAAKAIWAERQVLARKLIRLNQPALAYQVAAQHGQEEGEGKLEAEFLAGWIALRRLDQPDLAARHFSLLGDNSASIITRARAAYWQGRAAERTDPARAKARYGEAALLGTAFYGQLGALALGEDEARLAARIRGIAPPQPTEEAARLFAGRELVAAALALADLGDHRRARMFLLRMEELSPDPADRVLIARLGNALGRPDHAVWIARRAGADGVMLLPEGWPTPYPTPSGVLEPALVNAIARQESNFDPEAVSGANARGLMQLLPATAAGVARRLGLPHQQGWLTTDPAHNLRLGSQYLADQLGRFGGNLALAAAAYNAGPARVQEWLGTYGTPGEGGMDVIDWIELIPFSETRNYVQRVVENVVVYRARDAATAGQAHPLKPWMAGP</sequence>
<dbReference type="PANTHER" id="PTHR37423">
    <property type="entry name" value="SOLUBLE LYTIC MUREIN TRANSGLYCOSYLASE-RELATED"/>
    <property type="match status" value="1"/>
</dbReference>
<evidence type="ECO:0000259" key="5">
    <source>
        <dbReference type="Pfam" id="PF01464"/>
    </source>
</evidence>
<protein>
    <submittedName>
        <fullName evidence="6">Soluble lytic murein transglycosylase</fullName>
        <ecNumber evidence="6">3.2.1.-</ecNumber>
    </submittedName>
</protein>
<dbReference type="GO" id="GO:0004553">
    <property type="term" value="F:hydrolase activity, hydrolyzing O-glycosyl compounds"/>
    <property type="evidence" value="ECO:0007669"/>
    <property type="project" value="InterPro"/>
</dbReference>
<feature type="chain" id="PRO_5032910953" evidence="4">
    <location>
        <begin position="26"/>
        <end position="668"/>
    </location>
</feature>
<comment type="similarity">
    <text evidence="2">Belongs to the virb1 family.</text>
</comment>
<evidence type="ECO:0000256" key="4">
    <source>
        <dbReference type="SAM" id="SignalP"/>
    </source>
</evidence>
<comment type="caution">
    <text evidence="6">The sequence shown here is derived from an EMBL/GenBank/DDBJ whole genome shotgun (WGS) entry which is preliminary data.</text>
</comment>
<dbReference type="Proteomes" id="UP000580654">
    <property type="component" value="Unassembled WGS sequence"/>
</dbReference>
<dbReference type="Gene3D" id="1.25.20.10">
    <property type="entry name" value="Bacterial muramidases"/>
    <property type="match status" value="1"/>
</dbReference>
<keyword evidence="6" id="KW-0326">Glycosidase</keyword>
<accession>A0A840YAU0</accession>
<evidence type="ECO:0000256" key="1">
    <source>
        <dbReference type="ARBA" id="ARBA00007734"/>
    </source>
</evidence>
<feature type="signal peptide" evidence="4">
    <location>
        <begin position="1"/>
        <end position="25"/>
    </location>
</feature>
<evidence type="ECO:0000313" key="6">
    <source>
        <dbReference type="EMBL" id="MBB5693487.1"/>
    </source>
</evidence>
<dbReference type="InterPro" id="IPR023346">
    <property type="entry name" value="Lysozyme-like_dom_sf"/>
</dbReference>
<dbReference type="GO" id="GO:0042597">
    <property type="term" value="C:periplasmic space"/>
    <property type="evidence" value="ECO:0007669"/>
    <property type="project" value="InterPro"/>
</dbReference>
<dbReference type="CDD" id="cd13401">
    <property type="entry name" value="Slt70-like"/>
    <property type="match status" value="1"/>
</dbReference>
<organism evidence="6 7">
    <name type="scientific">Muricoccus pecuniae</name>
    <dbReference type="NCBI Taxonomy" id="693023"/>
    <lineage>
        <taxon>Bacteria</taxon>
        <taxon>Pseudomonadati</taxon>
        <taxon>Pseudomonadota</taxon>
        <taxon>Alphaproteobacteria</taxon>
        <taxon>Acetobacterales</taxon>
        <taxon>Roseomonadaceae</taxon>
        <taxon>Muricoccus</taxon>
    </lineage>
</organism>
<name>A0A840YAU0_9PROT</name>
<dbReference type="InterPro" id="IPR000189">
    <property type="entry name" value="Transglyc_AS"/>
</dbReference>
<dbReference type="SUPFAM" id="SSF48435">
    <property type="entry name" value="Bacterial muramidases"/>
    <property type="match status" value="1"/>
</dbReference>
<reference evidence="6 7" key="1">
    <citation type="submission" date="2020-08" db="EMBL/GenBank/DDBJ databases">
        <title>Genomic Encyclopedia of Type Strains, Phase IV (KMG-IV): sequencing the most valuable type-strain genomes for metagenomic binning, comparative biology and taxonomic classification.</title>
        <authorList>
            <person name="Goeker M."/>
        </authorList>
    </citation>
    <scope>NUCLEOTIDE SEQUENCE [LARGE SCALE GENOMIC DNA]</scope>
    <source>
        <strain evidence="6 7">DSM 25622</strain>
    </source>
</reference>
<comment type="similarity">
    <text evidence="1">Belongs to the transglycosylase Slt family.</text>
</comment>
<dbReference type="EMBL" id="JACIJD010000005">
    <property type="protein sequence ID" value="MBB5693487.1"/>
    <property type="molecule type" value="Genomic_DNA"/>
</dbReference>
<proteinExistence type="inferred from homology"/>
<dbReference type="AlphaFoldDB" id="A0A840YAU0"/>
<dbReference type="PROSITE" id="PS00922">
    <property type="entry name" value="TRANSGLYCOSYLASE"/>
    <property type="match status" value="1"/>
</dbReference>
<feature type="domain" description="Transglycosylase SLT" evidence="5">
    <location>
        <begin position="512"/>
        <end position="613"/>
    </location>
</feature>
<dbReference type="Pfam" id="PF01464">
    <property type="entry name" value="SLT"/>
    <property type="match status" value="1"/>
</dbReference>
<gene>
    <name evidence="6" type="ORF">FHS87_001516</name>
</gene>
<evidence type="ECO:0000256" key="3">
    <source>
        <dbReference type="ARBA" id="ARBA00022729"/>
    </source>
</evidence>
<dbReference type="Gene3D" id="1.10.530.10">
    <property type="match status" value="1"/>
</dbReference>
<dbReference type="InterPro" id="IPR008258">
    <property type="entry name" value="Transglycosylase_SLT_dom_1"/>
</dbReference>
<dbReference type="RefSeq" id="WP_184515716.1">
    <property type="nucleotide sequence ID" value="NZ_JACIJD010000005.1"/>
</dbReference>
<keyword evidence="6" id="KW-0378">Hydrolase</keyword>
<dbReference type="GO" id="GO:0000270">
    <property type="term" value="P:peptidoglycan metabolic process"/>
    <property type="evidence" value="ECO:0007669"/>
    <property type="project" value="InterPro"/>
</dbReference>
<dbReference type="InterPro" id="IPR008939">
    <property type="entry name" value="Lytic_TGlycosylase_superhlx_U"/>
</dbReference>
<dbReference type="GO" id="GO:0016020">
    <property type="term" value="C:membrane"/>
    <property type="evidence" value="ECO:0007669"/>
    <property type="project" value="InterPro"/>
</dbReference>
<dbReference type="EC" id="3.2.1.-" evidence="6"/>
<keyword evidence="7" id="KW-1185">Reference proteome</keyword>
<keyword evidence="3 4" id="KW-0732">Signal</keyword>
<dbReference type="GO" id="GO:0008933">
    <property type="term" value="F:peptidoglycan lytic transglycosylase activity"/>
    <property type="evidence" value="ECO:0007669"/>
    <property type="project" value="InterPro"/>
</dbReference>
<dbReference type="PANTHER" id="PTHR37423:SF2">
    <property type="entry name" value="MEMBRANE-BOUND LYTIC MUREIN TRANSGLYCOSYLASE C"/>
    <property type="match status" value="1"/>
</dbReference>
<evidence type="ECO:0000313" key="7">
    <source>
        <dbReference type="Proteomes" id="UP000580654"/>
    </source>
</evidence>
<evidence type="ECO:0000256" key="2">
    <source>
        <dbReference type="ARBA" id="ARBA00009387"/>
    </source>
</evidence>
<dbReference type="SUPFAM" id="SSF53955">
    <property type="entry name" value="Lysozyme-like"/>
    <property type="match status" value="1"/>
</dbReference>